<keyword evidence="7" id="KW-1185">Reference proteome</keyword>
<evidence type="ECO:0000256" key="2">
    <source>
        <dbReference type="ARBA" id="ARBA00022723"/>
    </source>
</evidence>
<dbReference type="Pfam" id="PF12831">
    <property type="entry name" value="FAD_oxidored"/>
    <property type="match status" value="1"/>
</dbReference>
<dbReference type="SUPFAM" id="SSF51905">
    <property type="entry name" value="FAD/NAD(P)-binding domain"/>
    <property type="match status" value="1"/>
</dbReference>
<keyword evidence="5" id="KW-0411">Iron-sulfur</keyword>
<accession>A0ABW5F6C4</accession>
<evidence type="ECO:0000256" key="5">
    <source>
        <dbReference type="ARBA" id="ARBA00023014"/>
    </source>
</evidence>
<proteinExistence type="predicted"/>
<protein>
    <submittedName>
        <fullName evidence="6">FAD-dependent oxidoreductase</fullName>
        <ecNumber evidence="6">1.-.-.-</ecNumber>
    </submittedName>
</protein>
<dbReference type="EC" id="1.-.-.-" evidence="6"/>
<evidence type="ECO:0000256" key="3">
    <source>
        <dbReference type="ARBA" id="ARBA00023002"/>
    </source>
</evidence>
<comment type="caution">
    <text evidence="6">The sequence shown here is derived from an EMBL/GenBank/DDBJ whole genome shotgun (WGS) entry which is preliminary data.</text>
</comment>
<name>A0ABW5F6C4_9BACL</name>
<dbReference type="Gene3D" id="3.50.50.60">
    <property type="entry name" value="FAD/NAD(P)-binding domain"/>
    <property type="match status" value="1"/>
</dbReference>
<keyword evidence="3 6" id="KW-0560">Oxidoreductase</keyword>
<dbReference type="PANTHER" id="PTHR43498:SF1">
    <property type="entry name" value="COB--COM HETERODISULFIDE REDUCTASE IRON-SULFUR SUBUNIT A"/>
    <property type="match status" value="1"/>
</dbReference>
<dbReference type="RefSeq" id="WP_209993782.1">
    <property type="nucleotide sequence ID" value="NZ_JBHSVQ010000001.1"/>
</dbReference>
<organism evidence="6 7">
    <name type="scientific">Paenibacillus rhizoplanae</name>
    <dbReference type="NCBI Taxonomy" id="1917181"/>
    <lineage>
        <taxon>Bacteria</taxon>
        <taxon>Bacillati</taxon>
        <taxon>Bacillota</taxon>
        <taxon>Bacilli</taxon>
        <taxon>Bacillales</taxon>
        <taxon>Paenibacillaceae</taxon>
        <taxon>Paenibacillus</taxon>
    </lineage>
</organism>
<gene>
    <name evidence="6" type="ORF">ACFSX3_06200</name>
</gene>
<dbReference type="PANTHER" id="PTHR43498">
    <property type="entry name" value="FERREDOXIN:COB-COM HETERODISULFIDE REDUCTASE SUBUNIT A"/>
    <property type="match status" value="1"/>
</dbReference>
<dbReference type="Proteomes" id="UP001597448">
    <property type="component" value="Unassembled WGS sequence"/>
</dbReference>
<dbReference type="InterPro" id="IPR039650">
    <property type="entry name" value="HdrA-like"/>
</dbReference>
<evidence type="ECO:0000313" key="7">
    <source>
        <dbReference type="Proteomes" id="UP001597448"/>
    </source>
</evidence>
<reference evidence="7" key="1">
    <citation type="journal article" date="2019" name="Int. J. Syst. Evol. Microbiol.">
        <title>The Global Catalogue of Microorganisms (GCM) 10K type strain sequencing project: providing services to taxonomists for standard genome sequencing and annotation.</title>
        <authorList>
            <consortium name="The Broad Institute Genomics Platform"/>
            <consortium name="The Broad Institute Genome Sequencing Center for Infectious Disease"/>
            <person name="Wu L."/>
            <person name="Ma J."/>
        </authorList>
    </citation>
    <scope>NUCLEOTIDE SEQUENCE [LARGE SCALE GENOMIC DNA]</scope>
    <source>
        <strain evidence="7">CCM 8725</strain>
    </source>
</reference>
<dbReference type="PRINTS" id="PR00469">
    <property type="entry name" value="PNDRDTASEII"/>
</dbReference>
<sequence>MNYGHITVPQAEVPVSREVDVLVIGGGAAGIAAAISAAEGGANTMIVEQRGYLGGMGTVALVPAFCPYTDKVKPIIRGLGLKLMERMKQACDPEYQEEYREQLDWVPIDPEVLKRVYDSAVLESGVTPLFHTFVYDVVRSSDGQTIEGVMIVNKSGRSFIRCRYIIDCTGDGDIAALAGVPFQKGDDDGELQPGSMCYLLANVDRPSFSRFLAETGDTGQLHRTVEQAILEGALPEGRKSISGLAWVSDHLVGVNFGHVFGVDGTKAEDLTRGAIEGRRTVLRQLEFFQRYVPGFEQAHLVASGEQLGIRETRRIQGDYTLTVDDFLAAHSFPDDIARNAYYIDIHLATSKSDMTFNHLPPGVSHGVPYRVMLPVGIRNLWVAGRSVSSDRAVQGSLRVMPNCFSMGQACGTAATLALQDNTDSRSISVPELQQRLLEQDVWLGENFVPGATAQDGERGSRSEE</sequence>
<keyword evidence="4" id="KW-0408">Iron</keyword>
<keyword evidence="1" id="KW-0004">4Fe-4S</keyword>
<dbReference type="EMBL" id="JBHUKY010000016">
    <property type="protein sequence ID" value="MFD2409450.1"/>
    <property type="molecule type" value="Genomic_DNA"/>
</dbReference>
<evidence type="ECO:0000313" key="6">
    <source>
        <dbReference type="EMBL" id="MFD2409450.1"/>
    </source>
</evidence>
<evidence type="ECO:0000256" key="1">
    <source>
        <dbReference type="ARBA" id="ARBA00022485"/>
    </source>
</evidence>
<evidence type="ECO:0000256" key="4">
    <source>
        <dbReference type="ARBA" id="ARBA00023004"/>
    </source>
</evidence>
<keyword evidence="2" id="KW-0479">Metal-binding</keyword>
<dbReference type="GO" id="GO:0016491">
    <property type="term" value="F:oxidoreductase activity"/>
    <property type="evidence" value="ECO:0007669"/>
    <property type="project" value="UniProtKB-KW"/>
</dbReference>
<dbReference type="InterPro" id="IPR036188">
    <property type="entry name" value="FAD/NAD-bd_sf"/>
</dbReference>